<reference evidence="1 2" key="1">
    <citation type="submission" date="2018-08" db="EMBL/GenBank/DDBJ databases">
        <title>Genome sequence of Methylocystis hirsuta CSC1, a methanotroph able to accumulate PHAs.</title>
        <authorList>
            <person name="Bordel S."/>
            <person name="Rodriguez E."/>
            <person name="Gancedo J."/>
            <person name="Munoz R."/>
        </authorList>
    </citation>
    <scope>NUCLEOTIDE SEQUENCE [LARGE SCALE GENOMIC DNA]</scope>
    <source>
        <strain evidence="1 2">CSC1</strain>
    </source>
</reference>
<evidence type="ECO:0008006" key="3">
    <source>
        <dbReference type="Google" id="ProtNLM"/>
    </source>
</evidence>
<dbReference type="Proteomes" id="UP000268623">
    <property type="component" value="Unassembled WGS sequence"/>
</dbReference>
<organism evidence="1 2">
    <name type="scientific">Methylocystis hirsuta</name>
    <dbReference type="NCBI Taxonomy" id="369798"/>
    <lineage>
        <taxon>Bacteria</taxon>
        <taxon>Pseudomonadati</taxon>
        <taxon>Pseudomonadota</taxon>
        <taxon>Alphaproteobacteria</taxon>
        <taxon>Hyphomicrobiales</taxon>
        <taxon>Methylocystaceae</taxon>
        <taxon>Methylocystis</taxon>
    </lineage>
</organism>
<dbReference type="AlphaFoldDB" id="A0A3M9XS91"/>
<dbReference type="EMBL" id="QWDD01000001">
    <property type="protein sequence ID" value="RNJ51169.1"/>
    <property type="molecule type" value="Genomic_DNA"/>
</dbReference>
<sequence length="120" mass="13634">MRVAKNVQQIFESTCLSIDLGFYYKHASKKPWNDIDELLQNVIADALAPYDRSELITLRDCLDQLLSSNEPAEVLTETWNRMKPLTAFFGDAEDASADTGIVHVFKQVRRAIEEKLTTAE</sequence>
<comment type="caution">
    <text evidence="1">The sequence shown here is derived from an EMBL/GenBank/DDBJ whole genome shotgun (WGS) entry which is preliminary data.</text>
</comment>
<protein>
    <recommendedName>
        <fullName evidence="3">CdiI immunity protein domain-containing protein</fullName>
    </recommendedName>
</protein>
<evidence type="ECO:0000313" key="2">
    <source>
        <dbReference type="Proteomes" id="UP000268623"/>
    </source>
</evidence>
<name>A0A3M9XS91_9HYPH</name>
<proteinExistence type="predicted"/>
<keyword evidence="2" id="KW-1185">Reference proteome</keyword>
<accession>A0A3M9XS91</accession>
<gene>
    <name evidence="1" type="ORF">D1O30_17755</name>
</gene>
<evidence type="ECO:0000313" key="1">
    <source>
        <dbReference type="EMBL" id="RNJ51169.1"/>
    </source>
</evidence>